<dbReference type="EMBL" id="AE015924">
    <property type="protein sequence ID" value="AAQ66809.1"/>
    <property type="molecule type" value="Genomic_DNA"/>
</dbReference>
<reference evidence="1 2" key="1">
    <citation type="journal article" date="2003" name="J. Bacteriol.">
        <title>Complete genome sequence of the oral pathogenic bacterium Porphyromonas gingivalis strain W83.</title>
        <authorList>
            <person name="Nelson K."/>
            <person name="Fleishmann R."/>
            <person name="DeBoy R."/>
            <person name="Paulsen I."/>
            <person name="Fouts D."/>
            <person name="Eisen J."/>
            <person name="Daugherty S."/>
            <person name="Dodson R."/>
            <person name="Durkin A."/>
            <person name="Gwinn M."/>
            <person name="Haft D."/>
            <person name="Kolonay J."/>
            <person name="Nelson W."/>
            <person name="White O."/>
            <person name="Mason T."/>
            <person name="Tallon L."/>
            <person name="Gray J."/>
            <person name="Granger D."/>
            <person name="Tettelin H."/>
            <person name="Dong H."/>
            <person name="Galvin J."/>
            <person name="Duncan M."/>
            <person name="Dewhirst F."/>
            <person name="Fraser C."/>
        </authorList>
    </citation>
    <scope>NUCLEOTIDE SEQUENCE [LARGE SCALE GENOMIC DNA]</scope>
    <source>
        <strain evidence="2">ATCC BAA-308 / W83</strain>
    </source>
</reference>
<dbReference type="AlphaFoldDB" id="Q7MTX0"/>
<dbReference type="HOGENOM" id="CLU_3404812_0_0_10"/>
<evidence type="ECO:0000313" key="1">
    <source>
        <dbReference type="EMBL" id="AAQ66809.1"/>
    </source>
</evidence>
<name>Q7MTX0_PORGI</name>
<dbReference type="Proteomes" id="UP000000588">
    <property type="component" value="Chromosome"/>
</dbReference>
<evidence type="ECO:0000313" key="2">
    <source>
        <dbReference type="Proteomes" id="UP000000588"/>
    </source>
</evidence>
<keyword evidence="2" id="KW-1185">Reference proteome</keyword>
<gene>
    <name evidence="1" type="ordered locus">PG_1811</name>
</gene>
<accession>Q7MTX0</accession>
<dbReference type="KEGG" id="pgi:PG_1811"/>
<protein>
    <submittedName>
        <fullName evidence="1">Uncharacterized protein</fullName>
    </submittedName>
</protein>
<dbReference type="STRING" id="242619.PG_1811"/>
<sequence length="30" mass="3259">MNELMKYPATLTATATTPGIKYSHLCSVCL</sequence>
<dbReference type="EnsemblBacteria" id="AAQ66809">
    <property type="protein sequence ID" value="AAQ66809"/>
    <property type="gene ID" value="PG_1811"/>
</dbReference>
<proteinExistence type="predicted"/>
<organism evidence="1 2">
    <name type="scientific">Porphyromonas gingivalis (strain ATCC BAA-308 / W83)</name>
    <dbReference type="NCBI Taxonomy" id="242619"/>
    <lineage>
        <taxon>Bacteria</taxon>
        <taxon>Pseudomonadati</taxon>
        <taxon>Bacteroidota</taxon>
        <taxon>Bacteroidia</taxon>
        <taxon>Bacteroidales</taxon>
        <taxon>Porphyromonadaceae</taxon>
        <taxon>Porphyromonas</taxon>
    </lineage>
</organism>